<dbReference type="OrthoDB" id="4833370at2"/>
<dbReference type="Proteomes" id="UP000275225">
    <property type="component" value="Unassembled WGS sequence"/>
</dbReference>
<dbReference type="RefSeq" id="WP_124236114.1">
    <property type="nucleotide sequence ID" value="NZ_JBHUFI010000003.1"/>
</dbReference>
<organism evidence="2 3">
    <name type="scientific">Aeromicrobium camelliae</name>
    <dbReference type="NCBI Taxonomy" id="1538144"/>
    <lineage>
        <taxon>Bacteria</taxon>
        <taxon>Bacillati</taxon>
        <taxon>Actinomycetota</taxon>
        <taxon>Actinomycetes</taxon>
        <taxon>Propionibacteriales</taxon>
        <taxon>Nocardioidaceae</taxon>
        <taxon>Aeromicrobium</taxon>
    </lineage>
</organism>
<dbReference type="AlphaFoldDB" id="A0A3N6ZNM0"/>
<evidence type="ECO:0000313" key="3">
    <source>
        <dbReference type="Proteomes" id="UP000275225"/>
    </source>
</evidence>
<keyword evidence="3" id="KW-1185">Reference proteome</keyword>
<feature type="transmembrane region" description="Helical" evidence="1">
    <location>
        <begin position="21"/>
        <end position="39"/>
    </location>
</feature>
<feature type="transmembrane region" description="Helical" evidence="1">
    <location>
        <begin position="45"/>
        <end position="62"/>
    </location>
</feature>
<evidence type="ECO:0008006" key="4">
    <source>
        <dbReference type="Google" id="ProtNLM"/>
    </source>
</evidence>
<proteinExistence type="predicted"/>
<accession>A0A3N6ZNM0</accession>
<reference evidence="2 3" key="1">
    <citation type="submission" date="2018-11" db="EMBL/GenBank/DDBJ databases">
        <authorList>
            <person name="Li F."/>
        </authorList>
    </citation>
    <scope>NUCLEOTIDE SEQUENCE [LARGE SCALE GENOMIC DNA]</scope>
    <source>
        <strain evidence="2 3">YS17T</strain>
    </source>
</reference>
<sequence>MRELTMAVDKQRSLRRLNFSISFALTGLFVVLGLMQLLIGSPAGVIYLAAAPLMVALTLVLVKRQEAQSRVIFGDGSYEAAGMFRRQRFEVDAVERVITVNSMPFGALAPTHHLIVLGATKRLLLLVGYMWTVEQLTELANDLTSRGVPLTAIRVPITPAQLQSLDSRTLEWWRAHPVLFAILLSVLVVIVVVGAGIVIVAGFVLAT</sequence>
<evidence type="ECO:0000313" key="2">
    <source>
        <dbReference type="EMBL" id="RQN08657.1"/>
    </source>
</evidence>
<evidence type="ECO:0000256" key="1">
    <source>
        <dbReference type="SAM" id="Phobius"/>
    </source>
</evidence>
<keyword evidence="1" id="KW-0812">Transmembrane</keyword>
<name>A0A3N6ZNM0_9ACTN</name>
<dbReference type="EMBL" id="RQJX01000005">
    <property type="protein sequence ID" value="RQN08657.1"/>
    <property type="molecule type" value="Genomic_DNA"/>
</dbReference>
<protein>
    <recommendedName>
        <fullName evidence="4">PH domain-containing protein</fullName>
    </recommendedName>
</protein>
<comment type="caution">
    <text evidence="2">The sequence shown here is derived from an EMBL/GenBank/DDBJ whole genome shotgun (WGS) entry which is preliminary data.</text>
</comment>
<feature type="transmembrane region" description="Helical" evidence="1">
    <location>
        <begin position="178"/>
        <end position="206"/>
    </location>
</feature>
<keyword evidence="1" id="KW-1133">Transmembrane helix</keyword>
<keyword evidence="1" id="KW-0472">Membrane</keyword>
<gene>
    <name evidence="2" type="ORF">EHW97_05235</name>
</gene>